<dbReference type="RefSeq" id="WP_173843662.1">
    <property type="nucleotide sequence ID" value="NZ_JAAIMP010000001.1"/>
</dbReference>
<evidence type="ECO:0000313" key="2">
    <source>
        <dbReference type="Proteomes" id="UP001193756"/>
    </source>
</evidence>
<proteinExistence type="predicted"/>
<gene>
    <name evidence="1" type="ORF">G4312_00210</name>
</gene>
<sequence>MSKMTNIAKLSLNSKTITDEVNGIAETLETQTDAIKQINNGVELNRIIDGHNQQ</sequence>
<accession>A0AAX0BLW0</accession>
<dbReference type="Proteomes" id="UP001193756">
    <property type="component" value="Unassembled WGS sequence"/>
</dbReference>
<comment type="caution">
    <text evidence="1">The sequence shown here is derived from an EMBL/GenBank/DDBJ whole genome shotgun (WGS) entry which is preliminary data.</text>
</comment>
<dbReference type="EMBL" id="JAAIMP010000001">
    <property type="protein sequence ID" value="NSC75738.1"/>
    <property type="molecule type" value="Genomic_DNA"/>
</dbReference>
<reference evidence="1" key="1">
    <citation type="journal article" date="2020" name="Cell Host Microbe">
        <title>Functional and Genomic Variation between Human-Derived Isolates of Lachnospiraceae Reveals Inter- and Intra-Species Diversity.</title>
        <authorList>
            <person name="Sorbara M.T."/>
            <person name="Littmann E.R."/>
            <person name="Fontana E."/>
            <person name="Moody T.U."/>
            <person name="Kohout C.E."/>
            <person name="Gjonbalaj M."/>
            <person name="Eaton V."/>
            <person name="Seok R."/>
            <person name="Leiner I.M."/>
            <person name="Pamer E.G."/>
        </authorList>
    </citation>
    <scope>NUCLEOTIDE SEQUENCE</scope>
    <source>
        <strain evidence="1">MSK.16.45</strain>
    </source>
</reference>
<organism evidence="1 2">
    <name type="scientific">Agathobacter rectalis</name>
    <dbReference type="NCBI Taxonomy" id="39491"/>
    <lineage>
        <taxon>Bacteria</taxon>
        <taxon>Bacillati</taxon>
        <taxon>Bacillota</taxon>
        <taxon>Clostridia</taxon>
        <taxon>Lachnospirales</taxon>
        <taxon>Lachnospiraceae</taxon>
        <taxon>Agathobacter</taxon>
    </lineage>
</organism>
<protein>
    <recommendedName>
        <fullName evidence="3">Flagellin</fullName>
    </recommendedName>
</protein>
<dbReference type="AlphaFoldDB" id="A0AAX0BLW0"/>
<reference evidence="1" key="2">
    <citation type="submission" date="2020-02" db="EMBL/GenBank/DDBJ databases">
        <authorList>
            <person name="Littmann E."/>
            <person name="Sorbara M."/>
        </authorList>
    </citation>
    <scope>NUCLEOTIDE SEQUENCE</scope>
    <source>
        <strain evidence="1">MSK.16.45</strain>
    </source>
</reference>
<evidence type="ECO:0008006" key="3">
    <source>
        <dbReference type="Google" id="ProtNLM"/>
    </source>
</evidence>
<evidence type="ECO:0000313" key="1">
    <source>
        <dbReference type="EMBL" id="NSC75738.1"/>
    </source>
</evidence>
<name>A0AAX0BLW0_9FIRM</name>